<dbReference type="RefSeq" id="WP_100712165.1">
    <property type="nucleotide sequence ID" value="NZ_NPDY01000001.1"/>
</dbReference>
<dbReference type="Proteomes" id="UP000231962">
    <property type="component" value="Unassembled WGS sequence"/>
</dbReference>
<dbReference type="InterPro" id="IPR036165">
    <property type="entry name" value="YefM-like_sf"/>
</dbReference>
<comment type="similarity">
    <text evidence="1">Belongs to the phD/YefM antitoxin family.</text>
</comment>
<evidence type="ECO:0000313" key="3">
    <source>
        <dbReference type="EMBL" id="PJZ74756.1"/>
    </source>
</evidence>
<evidence type="ECO:0000313" key="4">
    <source>
        <dbReference type="Proteomes" id="UP000231962"/>
    </source>
</evidence>
<protein>
    <submittedName>
        <fullName evidence="3">Uncharacterized protein</fullName>
    </submittedName>
</protein>
<gene>
    <name evidence="2" type="ORF">CH360_01535</name>
    <name evidence="3" type="ORF">CH373_01535</name>
</gene>
<reference evidence="4 5" key="1">
    <citation type="submission" date="2017-07" db="EMBL/GenBank/DDBJ databases">
        <title>Leptospira spp. isolated from tropical soils.</title>
        <authorList>
            <person name="Thibeaux R."/>
            <person name="Iraola G."/>
            <person name="Ferres I."/>
            <person name="Bierque E."/>
            <person name="Girault D."/>
            <person name="Soupe-Gilbert M.-E."/>
            <person name="Picardeau M."/>
            <person name="Goarant C."/>
        </authorList>
    </citation>
    <scope>NUCLEOTIDE SEQUENCE [LARGE SCALE GENOMIC DNA]</scope>
    <source>
        <strain evidence="3 5">FH1-B-B1</strain>
        <strain evidence="2 4">FH1-B-C1</strain>
    </source>
</reference>
<keyword evidence="4" id="KW-1185">Reference proteome</keyword>
<organism evidence="3 5">
    <name type="scientific">Leptospira perolatii</name>
    <dbReference type="NCBI Taxonomy" id="2023191"/>
    <lineage>
        <taxon>Bacteria</taxon>
        <taxon>Pseudomonadati</taxon>
        <taxon>Spirochaetota</taxon>
        <taxon>Spirochaetia</taxon>
        <taxon>Leptospirales</taxon>
        <taxon>Leptospiraceae</taxon>
        <taxon>Leptospira</taxon>
    </lineage>
</organism>
<dbReference type="SUPFAM" id="SSF143120">
    <property type="entry name" value="YefM-like"/>
    <property type="match status" value="1"/>
</dbReference>
<dbReference type="Proteomes" id="UP000231990">
    <property type="component" value="Unassembled WGS sequence"/>
</dbReference>
<dbReference type="EMBL" id="NPDY01000001">
    <property type="protein sequence ID" value="PJZ71223.1"/>
    <property type="molecule type" value="Genomic_DNA"/>
</dbReference>
<evidence type="ECO:0000256" key="1">
    <source>
        <dbReference type="ARBA" id="ARBA00009981"/>
    </source>
</evidence>
<dbReference type="AlphaFoldDB" id="A0A2M9ZRP4"/>
<evidence type="ECO:0000313" key="2">
    <source>
        <dbReference type="EMBL" id="PJZ71223.1"/>
    </source>
</evidence>
<dbReference type="EMBL" id="NPDZ01000001">
    <property type="protein sequence ID" value="PJZ74756.1"/>
    <property type="molecule type" value="Genomic_DNA"/>
</dbReference>
<proteinExistence type="inferred from homology"/>
<dbReference type="OrthoDB" id="9800503at2"/>
<dbReference type="Gene3D" id="3.40.1620.10">
    <property type="entry name" value="YefM-like domain"/>
    <property type="match status" value="1"/>
</dbReference>
<name>A0A2M9ZRP4_9LEPT</name>
<comment type="caution">
    <text evidence="3">The sequence shown here is derived from an EMBL/GenBank/DDBJ whole genome shotgun (WGS) entry which is preliminary data.</text>
</comment>
<accession>A0A2M9ZRP4</accession>
<evidence type="ECO:0000313" key="5">
    <source>
        <dbReference type="Proteomes" id="UP000231990"/>
    </source>
</evidence>
<sequence length="47" mass="5158">MEISATGFKAKCLSLLDLVQSKHTEIIITKHGKAIAKLGFVKVFDLN</sequence>
<dbReference type="NCBIfam" id="TIGR01552">
    <property type="entry name" value="phd_fam"/>
    <property type="match status" value="1"/>
</dbReference>